<sequence length="785" mass="88850">MKQFFRNFRKQKTVGILNICGLSLGIMVSITVGLWAINELSFDNFHKNGERMYRVVQSFEYGSIPIKAATAFKPLGELAAAEIPEIEQMCRVVIEDNGIEIDRITYFNVRNIITDHNFFSFFSFPLKEGNIETAFSAPDNVILTESAAKRYFPNRNPIGQTVIFHGWKFTVSAIMYDMPRNSHIQADIVFPLFSFFKDWGWDSSFKYDTYFVLSPNADIHSIEKKVSLINKRGISAFIGDIPVELEHLQDIHFSKTSASFDSAIKGNEGLLKTFISIAIAILIIACINFTNLFISTSFIRAKTIGIKKSLGADKKLLILDFYKETAAYVLIAVFLGILLAMLALPVFNNYTQSNVIIDYLSPELYIFIFTLAVITIIIAGSFPAFQMTKFGVIETLKGKFRGKKMSIFQKVLIIIQFSTSICLLIVVLFFAKQIDQILSQDLGFDNKNIVYINGWGDFGRDYNALREEMIQEPSIIDVAMKQYDLPLRGGNGIGGKNVETGEEILLDLSEVSPNYFDFYGMVFISGENPLYEESAASSRFCVINERAAQLLGLKDPVGKAFHIISVGGKLSENDGKEYIVKGVIRDSYVKSLYQEPDAQMYLNLSRDDHNPIFFKVAGNPQRAIKTIEKKWKQMLPNVPFEYHYLDTTYEAQYTSEMNARNVLSYALIITLIITVMGLYAMVFYSTQRRIKEIGIRKINGATILDLIALLNKDTIIWIVISFFIACPVSYYFVSRWLDGFIIKTSLSIWIFLGAGALSFIIAMLTVCYQTWKAANMNPVNAIQNE</sequence>
<accession>A0A212IUT5</accession>
<evidence type="ECO:0000256" key="6">
    <source>
        <dbReference type="SAM" id="Phobius"/>
    </source>
</evidence>
<dbReference type="InterPro" id="IPR050250">
    <property type="entry name" value="Macrolide_Exporter_MacB"/>
</dbReference>
<dbReference type="GO" id="GO:0022857">
    <property type="term" value="F:transmembrane transporter activity"/>
    <property type="evidence" value="ECO:0007669"/>
    <property type="project" value="TreeGrafter"/>
</dbReference>
<name>A0A212IUT5_9BACT</name>
<evidence type="ECO:0000256" key="4">
    <source>
        <dbReference type="ARBA" id="ARBA00022989"/>
    </source>
</evidence>
<keyword evidence="2" id="KW-1003">Cell membrane</keyword>
<evidence type="ECO:0000256" key="1">
    <source>
        <dbReference type="ARBA" id="ARBA00004651"/>
    </source>
</evidence>
<feature type="domain" description="ABC3 transporter permease C-terminal" evidence="7">
    <location>
        <begin position="666"/>
        <end position="778"/>
    </location>
</feature>
<feature type="transmembrane region" description="Helical" evidence="6">
    <location>
        <begin position="364"/>
        <end position="386"/>
    </location>
</feature>
<evidence type="ECO:0000313" key="9">
    <source>
        <dbReference type="EMBL" id="SBV90968.1"/>
    </source>
</evidence>
<dbReference type="GO" id="GO:0005886">
    <property type="term" value="C:plasma membrane"/>
    <property type="evidence" value="ECO:0007669"/>
    <property type="project" value="UniProtKB-SubCell"/>
</dbReference>
<comment type="subcellular location">
    <subcellularLocation>
        <location evidence="1">Cell membrane</location>
        <topology evidence="1">Multi-pass membrane protein</topology>
    </subcellularLocation>
</comment>
<dbReference type="PANTHER" id="PTHR30572:SF18">
    <property type="entry name" value="ABC-TYPE MACROLIDE FAMILY EXPORT SYSTEM PERMEASE COMPONENT 2"/>
    <property type="match status" value="1"/>
</dbReference>
<proteinExistence type="predicted"/>
<evidence type="ECO:0000256" key="5">
    <source>
        <dbReference type="ARBA" id="ARBA00023136"/>
    </source>
</evidence>
<keyword evidence="3 6" id="KW-0812">Transmembrane</keyword>
<dbReference type="AlphaFoldDB" id="A0A212IUT5"/>
<feature type="transmembrane region" description="Helical" evidence="6">
    <location>
        <begin position="662"/>
        <end position="684"/>
    </location>
</feature>
<dbReference type="Pfam" id="PF02687">
    <property type="entry name" value="FtsX"/>
    <property type="match status" value="2"/>
</dbReference>
<organism evidence="9">
    <name type="scientific">uncultured Dysgonomonas sp</name>
    <dbReference type="NCBI Taxonomy" id="206096"/>
    <lineage>
        <taxon>Bacteria</taxon>
        <taxon>Pseudomonadati</taxon>
        <taxon>Bacteroidota</taxon>
        <taxon>Bacteroidia</taxon>
        <taxon>Bacteroidales</taxon>
        <taxon>Dysgonomonadaceae</taxon>
        <taxon>Dysgonomonas</taxon>
        <taxon>environmental samples</taxon>
    </lineage>
</organism>
<evidence type="ECO:0000259" key="7">
    <source>
        <dbReference type="Pfam" id="PF02687"/>
    </source>
</evidence>
<dbReference type="Pfam" id="PF12704">
    <property type="entry name" value="MacB_PCD"/>
    <property type="match status" value="2"/>
</dbReference>
<feature type="domain" description="MacB-like periplasmic core" evidence="8">
    <location>
        <begin position="421"/>
        <end position="606"/>
    </location>
</feature>
<feature type="domain" description="MacB-like periplasmic core" evidence="8">
    <location>
        <begin position="16"/>
        <end position="226"/>
    </location>
</feature>
<keyword evidence="5 6" id="KW-0472">Membrane</keyword>
<feature type="domain" description="ABC3 transporter permease C-terminal" evidence="7">
    <location>
        <begin position="276"/>
        <end position="389"/>
    </location>
</feature>
<feature type="transmembrane region" description="Helical" evidence="6">
    <location>
        <begin position="746"/>
        <end position="768"/>
    </location>
</feature>
<reference evidence="9" key="1">
    <citation type="submission" date="2016-04" db="EMBL/GenBank/DDBJ databases">
        <authorList>
            <person name="Evans L.H."/>
            <person name="Alamgir A."/>
            <person name="Owens N."/>
            <person name="Weber N.D."/>
            <person name="Virtaneva K."/>
            <person name="Barbian K."/>
            <person name="Babar A."/>
            <person name="Rosenke K."/>
        </authorList>
    </citation>
    <scope>NUCLEOTIDE SEQUENCE</scope>
    <source>
        <strain evidence="9">86-1</strain>
    </source>
</reference>
<feature type="transmembrane region" description="Helical" evidence="6">
    <location>
        <begin position="325"/>
        <end position="344"/>
    </location>
</feature>
<evidence type="ECO:0008006" key="10">
    <source>
        <dbReference type="Google" id="ProtNLM"/>
    </source>
</evidence>
<dbReference type="InterPro" id="IPR025857">
    <property type="entry name" value="MacB_PCD"/>
</dbReference>
<dbReference type="PANTHER" id="PTHR30572">
    <property type="entry name" value="MEMBRANE COMPONENT OF TRANSPORTER-RELATED"/>
    <property type="match status" value="1"/>
</dbReference>
<feature type="transmembrane region" description="Helical" evidence="6">
    <location>
        <begin position="274"/>
        <end position="299"/>
    </location>
</feature>
<evidence type="ECO:0000256" key="2">
    <source>
        <dbReference type="ARBA" id="ARBA00022475"/>
    </source>
</evidence>
<evidence type="ECO:0000256" key="3">
    <source>
        <dbReference type="ARBA" id="ARBA00022692"/>
    </source>
</evidence>
<dbReference type="RefSeq" id="WP_296938032.1">
    <property type="nucleotide sequence ID" value="NZ_LT599032.1"/>
</dbReference>
<keyword evidence="4 6" id="KW-1133">Transmembrane helix</keyword>
<feature type="transmembrane region" description="Helical" evidence="6">
    <location>
        <begin position="407"/>
        <end position="431"/>
    </location>
</feature>
<feature type="transmembrane region" description="Helical" evidence="6">
    <location>
        <begin position="715"/>
        <end position="734"/>
    </location>
</feature>
<gene>
    <name evidence="9" type="ORF">KL86DYS1_10213</name>
</gene>
<dbReference type="EMBL" id="FLUM01000001">
    <property type="protein sequence ID" value="SBV90968.1"/>
    <property type="molecule type" value="Genomic_DNA"/>
</dbReference>
<evidence type="ECO:0000259" key="8">
    <source>
        <dbReference type="Pfam" id="PF12704"/>
    </source>
</evidence>
<dbReference type="InterPro" id="IPR003838">
    <property type="entry name" value="ABC3_permease_C"/>
</dbReference>
<protein>
    <recommendedName>
        <fullName evidence="10">ABC transporter permease</fullName>
    </recommendedName>
</protein>
<feature type="transmembrane region" description="Helical" evidence="6">
    <location>
        <begin position="16"/>
        <end position="37"/>
    </location>
</feature>